<feature type="region of interest" description="Disordered" evidence="2">
    <location>
        <begin position="560"/>
        <end position="717"/>
    </location>
</feature>
<feature type="compositionally biased region" description="Polar residues" evidence="2">
    <location>
        <begin position="611"/>
        <end position="634"/>
    </location>
</feature>
<organism evidence="3 4">
    <name type="scientific">Mizuhopecten yessoensis</name>
    <name type="common">Japanese scallop</name>
    <name type="synonym">Patinopecten yessoensis</name>
    <dbReference type="NCBI Taxonomy" id="6573"/>
    <lineage>
        <taxon>Eukaryota</taxon>
        <taxon>Metazoa</taxon>
        <taxon>Spiralia</taxon>
        <taxon>Lophotrochozoa</taxon>
        <taxon>Mollusca</taxon>
        <taxon>Bivalvia</taxon>
        <taxon>Autobranchia</taxon>
        <taxon>Pteriomorphia</taxon>
        <taxon>Pectinida</taxon>
        <taxon>Pectinoidea</taxon>
        <taxon>Pectinidae</taxon>
        <taxon>Mizuhopecten</taxon>
    </lineage>
</organism>
<sequence length="717" mass="79704">MTMKSSMAGRLTMSSLLAPSLDSSLASSVSSQNRSSASLTKAEKEIKSLKAENNKLRKDLEDVRSLYNQLVSENSHEKFDERRITLLKSQIIQLERQVLMMSEALSSRSGALMEVENALTWLADKCRHYITLDVKGASVSVPSSDFTQMVHTAESSRIKLFKNIENSSTQAQGQALMFMNAFIKPNSSQGCTLLDVASGRLDYLNLKHVSKLEGKLSSLYKDLTQLHEIMENPQDGSVMTSGCVASVIRDRASTQLLRSCARLKDCCGDLLSLSLLYPSAPWPPLKKSMLKDVTCDHVMSSLPSLPKSKIPEVKRVMTALLKAQNYHHHMLTQQIKGLKEEVKFHQAVYNLQISYSETLLTAVREGYREFEKSTNEFLIKPLRDILEAYLTMKTSGNENGLRQFLTCFKNSEDQLMDAVLKLSTEGKPENGCGAEVLSYFGEEFTKSLDKAVKQSQWKRDKAGRERAELKEEQHKLEEELRSLLDKQESSYQEMFPPTGDTLATSDTSTLTGNEEIEVSPKNRQSAGKYNTDNRLQDSDQHNKDSIEHCTEDISGLSLEEKPLVLGAGTHRENSPSDRRRKGIKPPRSSRSGLSGNIRRGGSPSEGKQKDASPNGNQQTEASSIGSKQGVQLGNATGMPPIVKRTGKNKKDQKYIPNTFIPNRTLKLRRAGSLSSLSDHQDTGSDTESLTSQTSRGETPVTRKSTIPRRSISRLGHS</sequence>
<keyword evidence="4" id="KW-1185">Reference proteome</keyword>
<dbReference type="Proteomes" id="UP000242188">
    <property type="component" value="Unassembled WGS sequence"/>
</dbReference>
<dbReference type="OrthoDB" id="10256523at2759"/>
<feature type="coiled-coil region" evidence="1">
    <location>
        <begin position="452"/>
        <end position="486"/>
    </location>
</feature>
<dbReference type="STRING" id="6573.A0A210Q712"/>
<feature type="compositionally biased region" description="Polar residues" evidence="2">
    <location>
        <begin position="521"/>
        <end position="533"/>
    </location>
</feature>
<evidence type="ECO:0000256" key="2">
    <source>
        <dbReference type="SAM" id="MobiDB-lite"/>
    </source>
</evidence>
<name>A0A210Q712_MIZYE</name>
<evidence type="ECO:0000313" key="3">
    <source>
        <dbReference type="EMBL" id="OWF44479.1"/>
    </source>
</evidence>
<accession>A0A210Q712</accession>
<protein>
    <submittedName>
        <fullName evidence="3">Uncharacterized protein</fullName>
    </submittedName>
</protein>
<evidence type="ECO:0000256" key="1">
    <source>
        <dbReference type="SAM" id="Coils"/>
    </source>
</evidence>
<proteinExistence type="predicted"/>
<evidence type="ECO:0000313" key="4">
    <source>
        <dbReference type="Proteomes" id="UP000242188"/>
    </source>
</evidence>
<dbReference type="AlphaFoldDB" id="A0A210Q712"/>
<comment type="caution">
    <text evidence="3">The sequence shown here is derived from an EMBL/GenBank/DDBJ whole genome shotgun (WGS) entry which is preliminary data.</text>
</comment>
<gene>
    <name evidence="3" type="ORF">KP79_PYT15097</name>
</gene>
<feature type="compositionally biased region" description="Low complexity" evidence="2">
    <location>
        <begin position="498"/>
        <end position="512"/>
    </location>
</feature>
<keyword evidence="1" id="KW-0175">Coiled coil</keyword>
<feature type="compositionally biased region" description="Polar residues" evidence="2">
    <location>
        <begin position="672"/>
        <end position="704"/>
    </location>
</feature>
<dbReference type="EMBL" id="NEDP02004772">
    <property type="protein sequence ID" value="OWF44479.1"/>
    <property type="molecule type" value="Genomic_DNA"/>
</dbReference>
<reference evidence="3 4" key="1">
    <citation type="journal article" date="2017" name="Nat. Ecol. Evol.">
        <title>Scallop genome provides insights into evolution of bilaterian karyotype and development.</title>
        <authorList>
            <person name="Wang S."/>
            <person name="Zhang J."/>
            <person name="Jiao W."/>
            <person name="Li J."/>
            <person name="Xun X."/>
            <person name="Sun Y."/>
            <person name="Guo X."/>
            <person name="Huan P."/>
            <person name="Dong B."/>
            <person name="Zhang L."/>
            <person name="Hu X."/>
            <person name="Sun X."/>
            <person name="Wang J."/>
            <person name="Zhao C."/>
            <person name="Wang Y."/>
            <person name="Wang D."/>
            <person name="Huang X."/>
            <person name="Wang R."/>
            <person name="Lv J."/>
            <person name="Li Y."/>
            <person name="Zhang Z."/>
            <person name="Liu B."/>
            <person name="Lu W."/>
            <person name="Hui Y."/>
            <person name="Liang J."/>
            <person name="Zhou Z."/>
            <person name="Hou R."/>
            <person name="Li X."/>
            <person name="Liu Y."/>
            <person name="Li H."/>
            <person name="Ning X."/>
            <person name="Lin Y."/>
            <person name="Zhao L."/>
            <person name="Xing Q."/>
            <person name="Dou J."/>
            <person name="Li Y."/>
            <person name="Mao J."/>
            <person name="Guo H."/>
            <person name="Dou H."/>
            <person name="Li T."/>
            <person name="Mu C."/>
            <person name="Jiang W."/>
            <person name="Fu Q."/>
            <person name="Fu X."/>
            <person name="Miao Y."/>
            <person name="Liu J."/>
            <person name="Yu Q."/>
            <person name="Li R."/>
            <person name="Liao H."/>
            <person name="Li X."/>
            <person name="Kong Y."/>
            <person name="Jiang Z."/>
            <person name="Chourrout D."/>
            <person name="Li R."/>
            <person name="Bao Z."/>
        </authorList>
    </citation>
    <scope>NUCLEOTIDE SEQUENCE [LARGE SCALE GENOMIC DNA]</scope>
    <source>
        <strain evidence="3 4">PY_sf001</strain>
    </source>
</reference>
<feature type="coiled-coil region" evidence="1">
    <location>
        <begin position="32"/>
        <end position="73"/>
    </location>
</feature>
<feature type="region of interest" description="Disordered" evidence="2">
    <location>
        <begin position="490"/>
        <end position="540"/>
    </location>
</feature>